<dbReference type="GO" id="GO:0051087">
    <property type="term" value="F:protein-folding chaperone binding"/>
    <property type="evidence" value="ECO:0007669"/>
    <property type="project" value="InterPro"/>
</dbReference>
<dbReference type="Pfam" id="PF01025">
    <property type="entry name" value="GrpE"/>
    <property type="match status" value="1"/>
</dbReference>
<dbReference type="Gene3D" id="2.30.22.10">
    <property type="entry name" value="Head domain of nucleotide exchange factor GrpE"/>
    <property type="match status" value="1"/>
</dbReference>
<evidence type="ECO:0000256" key="2">
    <source>
        <dbReference type="SAM" id="MobiDB-lite"/>
    </source>
</evidence>
<dbReference type="AlphaFoldDB" id="A0A8J4DQ63"/>
<dbReference type="InterPro" id="IPR009012">
    <property type="entry name" value="GrpE_head"/>
</dbReference>
<organism evidence="4 5">
    <name type="scientific">Virgisporangium aliadipatigenens</name>
    <dbReference type="NCBI Taxonomy" id="741659"/>
    <lineage>
        <taxon>Bacteria</taxon>
        <taxon>Bacillati</taxon>
        <taxon>Actinomycetota</taxon>
        <taxon>Actinomycetes</taxon>
        <taxon>Micromonosporales</taxon>
        <taxon>Micromonosporaceae</taxon>
        <taxon>Virgisporangium</taxon>
    </lineage>
</organism>
<evidence type="ECO:0000256" key="3">
    <source>
        <dbReference type="SAM" id="Phobius"/>
    </source>
</evidence>
<evidence type="ECO:0000256" key="1">
    <source>
        <dbReference type="ARBA" id="ARBA00023186"/>
    </source>
</evidence>
<feature type="compositionally biased region" description="Low complexity" evidence="2">
    <location>
        <begin position="90"/>
        <end position="102"/>
    </location>
</feature>
<evidence type="ECO:0000313" key="4">
    <source>
        <dbReference type="EMBL" id="GIJ45611.1"/>
    </source>
</evidence>
<sequence>MSPNSLRVLAGAAAAVLALVTAIVVGLVSRSTPPGCPPNGADLVPAVATTAPAQPTAQPSPTSGGLAPRTATPTADSNFGDAAADKSKQDAQAQAQAQAQAEARARADKELADCKAPVFSPFPALAALLGAGVTGLITLVILVVAGRSVRRPVGAVAPVSGAPTSAPPVNAHTTQRSGGGDGSRTEADRAALVRACIYVRDRVTSKALSDRLNAALADAGVTSVEPLGDRFDPARHEAGGTTPTKDPTQAGTIAAVEVPGYTDRTGRVLRPPIVTVYQTAAGRSTNSRANEEDR</sequence>
<evidence type="ECO:0008006" key="6">
    <source>
        <dbReference type="Google" id="ProtNLM"/>
    </source>
</evidence>
<keyword evidence="5" id="KW-1185">Reference proteome</keyword>
<comment type="caution">
    <text evidence="4">The sequence shown here is derived from an EMBL/GenBank/DDBJ whole genome shotgun (WGS) entry which is preliminary data.</text>
</comment>
<feature type="compositionally biased region" description="Low complexity" evidence="2">
    <location>
        <begin position="51"/>
        <end position="63"/>
    </location>
</feature>
<feature type="transmembrane region" description="Helical" evidence="3">
    <location>
        <begin position="124"/>
        <end position="145"/>
    </location>
</feature>
<dbReference type="EMBL" id="BOPF01000007">
    <property type="protein sequence ID" value="GIJ45611.1"/>
    <property type="molecule type" value="Genomic_DNA"/>
</dbReference>
<name>A0A8J4DQ63_9ACTN</name>
<reference evidence="4" key="1">
    <citation type="submission" date="2021-01" db="EMBL/GenBank/DDBJ databases">
        <title>Whole genome shotgun sequence of Virgisporangium aliadipatigenens NBRC 105644.</title>
        <authorList>
            <person name="Komaki H."/>
            <person name="Tamura T."/>
        </authorList>
    </citation>
    <scope>NUCLEOTIDE SEQUENCE</scope>
    <source>
        <strain evidence="4">NBRC 105644</strain>
    </source>
</reference>
<gene>
    <name evidence="4" type="ORF">Val02_24970</name>
</gene>
<proteinExistence type="predicted"/>
<protein>
    <recommendedName>
        <fullName evidence="6">GrpE protein</fullName>
    </recommendedName>
</protein>
<feature type="region of interest" description="Disordered" evidence="2">
    <location>
        <begin position="51"/>
        <end position="104"/>
    </location>
</feature>
<keyword evidence="3" id="KW-1133">Transmembrane helix</keyword>
<evidence type="ECO:0000313" key="5">
    <source>
        <dbReference type="Proteomes" id="UP000619260"/>
    </source>
</evidence>
<keyword evidence="3" id="KW-0812">Transmembrane</keyword>
<dbReference type="InterPro" id="IPR000740">
    <property type="entry name" value="GrpE"/>
</dbReference>
<accession>A0A8J4DQ63</accession>
<feature type="region of interest" description="Disordered" evidence="2">
    <location>
        <begin position="160"/>
        <end position="185"/>
    </location>
</feature>
<keyword evidence="3" id="KW-0472">Membrane</keyword>
<dbReference type="GO" id="GO:0042803">
    <property type="term" value="F:protein homodimerization activity"/>
    <property type="evidence" value="ECO:0007669"/>
    <property type="project" value="InterPro"/>
</dbReference>
<dbReference type="GO" id="GO:0006457">
    <property type="term" value="P:protein folding"/>
    <property type="evidence" value="ECO:0007669"/>
    <property type="project" value="InterPro"/>
</dbReference>
<keyword evidence="1" id="KW-0143">Chaperone</keyword>
<dbReference type="SUPFAM" id="SSF51064">
    <property type="entry name" value="Head domain of nucleotide exchange factor GrpE"/>
    <property type="match status" value="1"/>
</dbReference>
<dbReference type="GO" id="GO:0000774">
    <property type="term" value="F:adenyl-nucleotide exchange factor activity"/>
    <property type="evidence" value="ECO:0007669"/>
    <property type="project" value="InterPro"/>
</dbReference>
<dbReference type="RefSeq" id="WP_203899125.1">
    <property type="nucleotide sequence ID" value="NZ_BOPF01000007.1"/>
</dbReference>
<dbReference type="Proteomes" id="UP000619260">
    <property type="component" value="Unassembled WGS sequence"/>
</dbReference>